<protein>
    <recommendedName>
        <fullName evidence="3">DUF7792 domain-containing protein</fullName>
    </recommendedName>
</protein>
<organism evidence="4 5">
    <name type="scientific">Saponaria officinalis</name>
    <name type="common">Common soapwort</name>
    <name type="synonym">Lychnis saponaria</name>
    <dbReference type="NCBI Taxonomy" id="3572"/>
    <lineage>
        <taxon>Eukaryota</taxon>
        <taxon>Viridiplantae</taxon>
        <taxon>Streptophyta</taxon>
        <taxon>Embryophyta</taxon>
        <taxon>Tracheophyta</taxon>
        <taxon>Spermatophyta</taxon>
        <taxon>Magnoliopsida</taxon>
        <taxon>eudicotyledons</taxon>
        <taxon>Gunneridae</taxon>
        <taxon>Pentapetalae</taxon>
        <taxon>Caryophyllales</taxon>
        <taxon>Caryophyllaceae</taxon>
        <taxon>Caryophylleae</taxon>
        <taxon>Saponaria</taxon>
    </lineage>
</organism>
<dbReference type="AlphaFoldDB" id="A0AAW1GZJ7"/>
<dbReference type="EMBL" id="JBDFQZ010000013">
    <property type="protein sequence ID" value="KAK9669505.1"/>
    <property type="molecule type" value="Genomic_DNA"/>
</dbReference>
<evidence type="ECO:0000313" key="4">
    <source>
        <dbReference type="EMBL" id="KAK9669505.1"/>
    </source>
</evidence>
<dbReference type="Gene3D" id="1.25.10.10">
    <property type="entry name" value="Leucine-rich Repeat Variant"/>
    <property type="match status" value="2"/>
</dbReference>
<dbReference type="InterPro" id="IPR000225">
    <property type="entry name" value="Armadillo"/>
</dbReference>
<dbReference type="InterPro" id="IPR011989">
    <property type="entry name" value="ARM-like"/>
</dbReference>
<keyword evidence="1" id="KW-0677">Repeat</keyword>
<feature type="compositionally biased region" description="Low complexity" evidence="2">
    <location>
        <begin position="353"/>
        <end position="367"/>
    </location>
</feature>
<dbReference type="SMART" id="SM00185">
    <property type="entry name" value="ARM"/>
    <property type="match status" value="3"/>
</dbReference>
<name>A0AAW1GZJ7_SAPOF</name>
<dbReference type="Gene3D" id="1.20.930.20">
    <property type="entry name" value="Adaptor protein Cbl, N-terminal domain"/>
    <property type="match status" value="1"/>
</dbReference>
<gene>
    <name evidence="4" type="ORF">RND81_13G135700</name>
</gene>
<proteinExistence type="predicted"/>
<dbReference type="Pfam" id="PF25055">
    <property type="entry name" value="DUF7792"/>
    <property type="match status" value="1"/>
</dbReference>
<dbReference type="PANTHER" id="PTHR46168:SF15">
    <property type="entry name" value="ARMADILLO REPEAT-CONTAINING DOMAIN-CONTAINING PROTEIN"/>
    <property type="match status" value="1"/>
</dbReference>
<comment type="caution">
    <text evidence="4">The sequence shown here is derived from an EMBL/GenBank/DDBJ whole genome shotgun (WGS) entry which is preliminary data.</text>
</comment>
<dbReference type="GO" id="GO:0007166">
    <property type="term" value="P:cell surface receptor signaling pathway"/>
    <property type="evidence" value="ECO:0007669"/>
    <property type="project" value="InterPro"/>
</dbReference>
<dbReference type="Proteomes" id="UP001443914">
    <property type="component" value="Unassembled WGS sequence"/>
</dbReference>
<feature type="domain" description="DUF7792" evidence="3">
    <location>
        <begin position="24"/>
        <end position="142"/>
    </location>
</feature>
<reference evidence="4" key="1">
    <citation type="submission" date="2024-03" db="EMBL/GenBank/DDBJ databases">
        <title>WGS assembly of Saponaria officinalis var. Norfolk2.</title>
        <authorList>
            <person name="Jenkins J."/>
            <person name="Shu S."/>
            <person name="Grimwood J."/>
            <person name="Barry K."/>
            <person name="Goodstein D."/>
            <person name="Schmutz J."/>
            <person name="Leebens-Mack J."/>
            <person name="Osbourn A."/>
        </authorList>
    </citation>
    <scope>NUCLEOTIDE SEQUENCE [LARGE SCALE GENOMIC DNA]</scope>
    <source>
        <strain evidence="4">JIC</strain>
    </source>
</reference>
<sequence>MAASSAAAAAAATAVREREITLQEGLAFPILLTDRVIKAAGEAESSRAECAEIARQAEDLSHKLRATVRLTNVAVYDRPIRRIAADASKNLDRALTLVRKCKHAGILRHVFLTITSSAADFKKVTNLLESSIADFRWLLSILADDDGDGGGGGNLGIPPIASNDPIIAWVWSSIASLQVNRRSNDRIEAANNLASLANSNHRFRKVIVEEGAVTPLLRLLKDGGGCSEGQVAAATALHWLAENDLERCRAIVADNNLGIPIIVQVLGESSMSVQIAVAELVAKVAEADAVAREEFGRENVMKPLVSCLIYDSNMDEYRRYHSGGGKSSLSLHSIVQTAKNRNYYNHPDLSTGSSSNGSYHKLHSSSSLGGGNNSKKDRENESAEVKHELKIKCALALWKLCENSLMNSQKIAEPKGLFCLSKIIETEKGELQLNCLMAIMEVAKVAEGNADLRKVAWKPSSPPSKAVLDQLCRVIKEETNPEFQIPAIKSLGCLARIFPAKETGIVSLLVGKLGEPNIIVAIEAAIALTKFACPENHICVEHSKTIIEFKGVPLLMKLLGANERAKRDGLVLLCYLSMNVGNSKALVEARALRTLESAVRSGMAQNGDLREIIVKAMSHLMLYQDGPHPHSHGYAMV</sequence>
<keyword evidence="5" id="KW-1185">Reference proteome</keyword>
<dbReference type="InterPro" id="IPR056694">
    <property type="entry name" value="DUF7792"/>
</dbReference>
<feature type="compositionally biased region" description="Basic and acidic residues" evidence="2">
    <location>
        <begin position="374"/>
        <end position="383"/>
    </location>
</feature>
<evidence type="ECO:0000256" key="1">
    <source>
        <dbReference type="ARBA" id="ARBA00022737"/>
    </source>
</evidence>
<evidence type="ECO:0000259" key="3">
    <source>
        <dbReference type="Pfam" id="PF25055"/>
    </source>
</evidence>
<feature type="region of interest" description="Disordered" evidence="2">
    <location>
        <begin position="345"/>
        <end position="383"/>
    </location>
</feature>
<evidence type="ECO:0000256" key="2">
    <source>
        <dbReference type="SAM" id="MobiDB-lite"/>
    </source>
</evidence>
<dbReference type="InterPro" id="IPR016024">
    <property type="entry name" value="ARM-type_fold"/>
</dbReference>
<dbReference type="InterPro" id="IPR036537">
    <property type="entry name" value="Adaptor_Cbl_N_dom_sf"/>
</dbReference>
<dbReference type="PANTHER" id="PTHR46168">
    <property type="entry name" value="ARMADILLO REPEAT ONLY 4"/>
    <property type="match status" value="1"/>
</dbReference>
<accession>A0AAW1GZJ7</accession>
<evidence type="ECO:0000313" key="5">
    <source>
        <dbReference type="Proteomes" id="UP001443914"/>
    </source>
</evidence>
<dbReference type="SUPFAM" id="SSF48371">
    <property type="entry name" value="ARM repeat"/>
    <property type="match status" value="1"/>
</dbReference>